<dbReference type="PANTHER" id="PTHR10218:SF242">
    <property type="entry name" value="GUANINE NUCLEOTIDE-BINDING PROTEIN ALPHA-1 SUBUNIT"/>
    <property type="match status" value="1"/>
</dbReference>
<gene>
    <name evidence="10" type="ORF">POSPLADRAFT_1177050</name>
</gene>
<dbReference type="Pfam" id="PF00503">
    <property type="entry name" value="G-alpha"/>
    <property type="match status" value="1"/>
</dbReference>
<dbReference type="InterPro" id="IPR000469">
    <property type="entry name" value="Gprotein_alpha_12/13"/>
</dbReference>
<dbReference type="GO" id="GO:0005737">
    <property type="term" value="C:cytoplasm"/>
    <property type="evidence" value="ECO:0007669"/>
    <property type="project" value="TreeGrafter"/>
</dbReference>
<evidence type="ECO:0000256" key="4">
    <source>
        <dbReference type="ARBA" id="ARBA00022842"/>
    </source>
</evidence>
<keyword evidence="5 7" id="KW-0342">GTP-binding</keyword>
<feature type="binding site" evidence="7">
    <location>
        <begin position="285"/>
        <end position="288"/>
    </location>
    <ligand>
        <name>GTP</name>
        <dbReference type="ChEBI" id="CHEBI:37565"/>
    </ligand>
</feature>
<dbReference type="RefSeq" id="XP_024344830.1">
    <property type="nucleotide sequence ID" value="XM_024488465.1"/>
</dbReference>
<dbReference type="GO" id="GO:0007186">
    <property type="term" value="P:G protein-coupled receptor signaling pathway"/>
    <property type="evidence" value="ECO:0007669"/>
    <property type="project" value="InterPro"/>
</dbReference>
<reference evidence="10 11" key="1">
    <citation type="submission" date="2017-04" db="EMBL/GenBank/DDBJ databases">
        <title>Genome Sequence of the Model Brown-Rot Fungus Postia placenta SB12.</title>
        <authorList>
            <consortium name="DOE Joint Genome Institute"/>
            <person name="Gaskell J."/>
            <person name="Kersten P."/>
            <person name="Larrondo L.F."/>
            <person name="Canessa P."/>
            <person name="Martinez D."/>
            <person name="Hibbett D."/>
            <person name="Schmoll M."/>
            <person name="Kubicek C.P."/>
            <person name="Martinez A.T."/>
            <person name="Yadav J."/>
            <person name="Master E."/>
            <person name="Magnuson J.K."/>
            <person name="James T."/>
            <person name="Yaver D."/>
            <person name="Berka R."/>
            <person name="Labutti K."/>
            <person name="Lipzen A."/>
            <person name="Aerts A."/>
            <person name="Barry K."/>
            <person name="Henrissat B."/>
            <person name="Blanchette R."/>
            <person name="Grigoriev I."/>
            <person name="Cullen D."/>
        </authorList>
    </citation>
    <scope>NUCLEOTIDE SEQUENCE [LARGE SCALE GENOMIC DNA]</scope>
    <source>
        <strain evidence="10 11">MAD-698-R-SB12</strain>
    </source>
</reference>
<organism evidence="10 11">
    <name type="scientific">Postia placenta MAD-698-R-SB12</name>
    <dbReference type="NCBI Taxonomy" id="670580"/>
    <lineage>
        <taxon>Eukaryota</taxon>
        <taxon>Fungi</taxon>
        <taxon>Dikarya</taxon>
        <taxon>Basidiomycota</taxon>
        <taxon>Agaricomycotina</taxon>
        <taxon>Agaricomycetes</taxon>
        <taxon>Polyporales</taxon>
        <taxon>Adustoporiaceae</taxon>
        <taxon>Rhodonia</taxon>
    </lineage>
</organism>
<keyword evidence="11" id="KW-1185">Reference proteome</keyword>
<keyword evidence="2 8" id="KW-0479">Metal-binding</keyword>
<comment type="similarity">
    <text evidence="1">Belongs to the G-alpha family. G(q) subfamily.</text>
</comment>
<dbReference type="SUPFAM" id="SSF47895">
    <property type="entry name" value="Transducin (alpha subunit), insertion domain"/>
    <property type="match status" value="1"/>
</dbReference>
<dbReference type="GO" id="GO:0003924">
    <property type="term" value="F:GTPase activity"/>
    <property type="evidence" value="ECO:0007669"/>
    <property type="project" value="InterPro"/>
</dbReference>
<dbReference type="GeneID" id="36333414"/>
<dbReference type="GO" id="GO:0007266">
    <property type="term" value="P:Rho protein signal transduction"/>
    <property type="evidence" value="ECO:0007669"/>
    <property type="project" value="InterPro"/>
</dbReference>
<evidence type="ECO:0000256" key="8">
    <source>
        <dbReference type="PIRSR" id="PIRSR601019-2"/>
    </source>
</evidence>
<accession>A0A1X6NHX5</accession>
<feature type="region of interest" description="Disordered" evidence="9">
    <location>
        <begin position="1"/>
        <end position="22"/>
    </location>
</feature>
<evidence type="ECO:0000256" key="2">
    <source>
        <dbReference type="ARBA" id="ARBA00022723"/>
    </source>
</evidence>
<dbReference type="AlphaFoldDB" id="A0A1X6NHX5"/>
<feature type="binding site" evidence="8">
    <location>
        <position position="47"/>
    </location>
    <ligand>
        <name>Mg(2+)</name>
        <dbReference type="ChEBI" id="CHEBI:18420"/>
    </ligand>
</feature>
<feature type="binding site" evidence="7">
    <location>
        <begin position="216"/>
        <end position="220"/>
    </location>
    <ligand>
        <name>GTP</name>
        <dbReference type="ChEBI" id="CHEBI:37565"/>
    </ligand>
</feature>
<evidence type="ECO:0000313" key="11">
    <source>
        <dbReference type="Proteomes" id="UP000194127"/>
    </source>
</evidence>
<dbReference type="PRINTS" id="PR00318">
    <property type="entry name" value="GPROTEINA"/>
</dbReference>
<keyword evidence="6" id="KW-0807">Transducer</keyword>
<keyword evidence="4 8" id="KW-0460">Magnesium</keyword>
<evidence type="ECO:0000256" key="5">
    <source>
        <dbReference type="ARBA" id="ARBA00023134"/>
    </source>
</evidence>
<dbReference type="Gene3D" id="3.40.50.300">
    <property type="entry name" value="P-loop containing nucleotide triphosphate hydrolases"/>
    <property type="match status" value="1"/>
</dbReference>
<dbReference type="InterPro" id="IPR001019">
    <property type="entry name" value="Gprotein_alpha_su"/>
</dbReference>
<dbReference type="SMART" id="SM00275">
    <property type="entry name" value="G_alpha"/>
    <property type="match status" value="1"/>
</dbReference>
<dbReference type="Gene3D" id="1.10.400.10">
    <property type="entry name" value="GI Alpha 1, domain 2-like"/>
    <property type="match status" value="1"/>
</dbReference>
<dbReference type="EMBL" id="KZ110591">
    <property type="protein sequence ID" value="OSX68036.1"/>
    <property type="molecule type" value="Genomic_DNA"/>
</dbReference>
<keyword evidence="3 7" id="KW-0547">Nucleotide-binding</keyword>
<dbReference type="InterPro" id="IPR011025">
    <property type="entry name" value="GproteinA_insert"/>
</dbReference>
<dbReference type="CDD" id="cd00066">
    <property type="entry name" value="G-alpha"/>
    <property type="match status" value="1"/>
</dbReference>
<sequence>MSQGPVDVSEDDKRRHREAEKSLREAKARLAKQVKVLLLGSGDSGKSTILKQMRLIHRVPFSSQEVESYRQLVFNNLTHGLKYLIDAMEDMELTVSPENEDYVQLITDAPDIKDSQPYPEEYHEPLRRLWEDPNVQKAWERGNEAALPDNELHVVSRARLTPRAYFSLIYYFSDLDRLFDPEYTPNEQDIVQARARTIGITETVFQLKDHEMLMVDVGGQKSERRKWIHCFQDVTSILFLVSLSGYDQCLVEDKDANQMQDAMTIWDSICHSQWFKQTSIILFLNKNDLFEKKVEHSDIKNFFPDYDGEEHDARAGRDYFKKRFARLAQKANQKEREVYIHVTTATDTAMLRVVMAAVEGETSFGLSCRSIANGVLQSECSFSFTPTPFPFGPSAVYQFINSPPHPTLQHYSSTKSSDCSSDLSFHSMLFSSCLRATLTWIFCHIFPILYLPFTFAL</sequence>
<dbReference type="GO" id="GO:0000750">
    <property type="term" value="P:pheromone-dependent signal transduction involved in conjugation with cellular fusion"/>
    <property type="evidence" value="ECO:0007669"/>
    <property type="project" value="TreeGrafter"/>
</dbReference>
<evidence type="ECO:0000313" key="10">
    <source>
        <dbReference type="EMBL" id="OSX68036.1"/>
    </source>
</evidence>
<evidence type="ECO:0000256" key="9">
    <source>
        <dbReference type="SAM" id="MobiDB-lite"/>
    </source>
</evidence>
<dbReference type="GO" id="GO:0046872">
    <property type="term" value="F:metal ion binding"/>
    <property type="evidence" value="ECO:0007669"/>
    <property type="project" value="UniProtKB-KW"/>
</dbReference>
<protein>
    <submittedName>
        <fullName evidence="10">Uncharacterized protein</fullName>
    </submittedName>
</protein>
<dbReference type="PRINTS" id="PR00440">
    <property type="entry name" value="GPROTEINA12"/>
</dbReference>
<evidence type="ECO:0000256" key="7">
    <source>
        <dbReference type="PIRSR" id="PIRSR601019-1"/>
    </source>
</evidence>
<dbReference type="OrthoDB" id="5817230at2759"/>
<dbReference type="STRING" id="670580.A0A1X6NHX5"/>
<name>A0A1X6NHX5_9APHY</name>
<dbReference type="GO" id="GO:0005525">
    <property type="term" value="F:GTP binding"/>
    <property type="evidence" value="ECO:0007669"/>
    <property type="project" value="UniProtKB-KW"/>
</dbReference>
<dbReference type="InterPro" id="IPR027417">
    <property type="entry name" value="P-loop_NTPase"/>
</dbReference>
<dbReference type="FunFam" id="3.40.50.300:FF:000051">
    <property type="entry name" value="Guanine nucleotide-binding protein subunit alpha"/>
    <property type="match status" value="1"/>
</dbReference>
<feature type="binding site" evidence="7">
    <location>
        <position position="345"/>
    </location>
    <ligand>
        <name>GTP</name>
        <dbReference type="ChEBI" id="CHEBI:37565"/>
    </ligand>
</feature>
<dbReference type="PROSITE" id="PS51882">
    <property type="entry name" value="G_ALPHA"/>
    <property type="match status" value="1"/>
</dbReference>
<evidence type="ECO:0000256" key="1">
    <source>
        <dbReference type="ARBA" id="ARBA00007976"/>
    </source>
</evidence>
<dbReference type="Proteomes" id="UP000194127">
    <property type="component" value="Unassembled WGS sequence"/>
</dbReference>
<evidence type="ECO:0000256" key="3">
    <source>
        <dbReference type="ARBA" id="ARBA00022741"/>
    </source>
</evidence>
<dbReference type="GO" id="GO:0031683">
    <property type="term" value="F:G-protein beta/gamma-subunit complex binding"/>
    <property type="evidence" value="ECO:0007669"/>
    <property type="project" value="InterPro"/>
</dbReference>
<dbReference type="GO" id="GO:0005834">
    <property type="term" value="C:heterotrimeric G-protein complex"/>
    <property type="evidence" value="ECO:0007669"/>
    <property type="project" value="TreeGrafter"/>
</dbReference>
<feature type="compositionally biased region" description="Basic and acidic residues" evidence="9">
    <location>
        <begin position="11"/>
        <end position="22"/>
    </location>
</feature>
<dbReference type="PANTHER" id="PTHR10218">
    <property type="entry name" value="GTP-BINDING PROTEIN ALPHA SUBUNIT"/>
    <property type="match status" value="1"/>
</dbReference>
<proteinExistence type="inferred from homology"/>
<dbReference type="SUPFAM" id="SSF52540">
    <property type="entry name" value="P-loop containing nucleoside triphosphate hydrolases"/>
    <property type="match status" value="1"/>
</dbReference>
<dbReference type="GO" id="GO:0001664">
    <property type="term" value="F:G protein-coupled receptor binding"/>
    <property type="evidence" value="ECO:0007669"/>
    <property type="project" value="InterPro"/>
</dbReference>
<evidence type="ECO:0000256" key="6">
    <source>
        <dbReference type="ARBA" id="ARBA00023224"/>
    </source>
</evidence>
<feature type="binding site" evidence="8">
    <location>
        <position position="197"/>
    </location>
    <ligand>
        <name>Mg(2+)</name>
        <dbReference type="ChEBI" id="CHEBI:18420"/>
    </ligand>
</feature>